<dbReference type="CDD" id="cd02000">
    <property type="entry name" value="TPP_E1_PDC_ADC_BCADC"/>
    <property type="match status" value="1"/>
</dbReference>
<dbReference type="InterPro" id="IPR033248">
    <property type="entry name" value="Transketolase_C"/>
</dbReference>
<evidence type="ECO:0000313" key="7">
    <source>
        <dbReference type="Proteomes" id="UP000823615"/>
    </source>
</evidence>
<keyword evidence="3" id="KW-0560">Oxidoreductase</keyword>
<organism evidence="6 7">
    <name type="scientific">Candidatus Ornithospirochaeta stercoripullorum</name>
    <dbReference type="NCBI Taxonomy" id="2840899"/>
    <lineage>
        <taxon>Bacteria</taxon>
        <taxon>Pseudomonadati</taxon>
        <taxon>Spirochaetota</taxon>
        <taxon>Spirochaetia</taxon>
        <taxon>Spirochaetales</taxon>
        <taxon>Spirochaetaceae</taxon>
        <taxon>Spirochaetaceae incertae sedis</taxon>
        <taxon>Candidatus Ornithospirochaeta</taxon>
    </lineage>
</organism>
<dbReference type="GO" id="GO:0016624">
    <property type="term" value="F:oxidoreductase activity, acting on the aldehyde or oxo group of donors, disulfide as acceptor"/>
    <property type="evidence" value="ECO:0007669"/>
    <property type="project" value="InterPro"/>
</dbReference>
<sequence length="647" mass="69688">MDYLSLFSSMLRSRYFEKELEKLANDGLIYGTYHLSIGQEAVAAGLSAALSDDDWIVPTHRCHAFNVCRHSNLEAMFSEVLGSRYGLCKGLGGSMHMTDVENCNLGSSAVVGSGIGLAAGIALSKKLKREDGIAVAIFGDGASSRGILYEVMNIASLWHLPLLFLLENNQYGMSAASNRMIASDGIHKRAEGFLIPHEAIDGNDVLAVEEAVATAKERIKADGKPYFLEAVTYRQCGHSRSDHLVYRTREEENEWQKRDPIELLSAFLLLSGIADKEKLAELKRKAAEEVRNAAESALRHKDELLSVSEAESLVYAPAVQRSTESGKMHRGSYREAIREALDEILSSDSSAFLLGEDIGCYGGCFGVTGDLYKRHSGRVLETPVSEEGFTSMAVGAAAMSLHPIVELMYGDFSTLASDPLINHAAKLRFMSGGQLSCPLVLRTPVGGLTGHGAQHTQSLETMFLSIPGLKIVAPSDPLSAKALLKSAAEDGNPVIFFEHKALYGQEGEIGDSGFSLPLGKAIVHGGGERLAVIGYSRAFAAAFSSLSYLSTQITFVDLATLKPLDEETVLEVYSKTRKVLIVQDTPLAGSIGEHICALLSSQSCFNPGSVVVLSALDMPLPPPRKLEEDVLVSAFKIREAAEGLLAL</sequence>
<dbReference type="Pfam" id="PF02780">
    <property type="entry name" value="Transketolase_C"/>
    <property type="match status" value="1"/>
</dbReference>
<dbReference type="InterPro" id="IPR005475">
    <property type="entry name" value="Transketolase-like_Pyr-bd"/>
</dbReference>
<dbReference type="PANTHER" id="PTHR43257">
    <property type="entry name" value="PYRUVATE DEHYDROGENASE E1 COMPONENT BETA SUBUNIT"/>
    <property type="match status" value="1"/>
</dbReference>
<evidence type="ECO:0000313" key="6">
    <source>
        <dbReference type="EMBL" id="MBO8437097.1"/>
    </source>
</evidence>
<keyword evidence="4" id="KW-0786">Thiamine pyrophosphate</keyword>
<dbReference type="SUPFAM" id="SSF52518">
    <property type="entry name" value="Thiamin diphosphate-binding fold (THDP-binding)"/>
    <property type="match status" value="2"/>
</dbReference>
<dbReference type="PANTHER" id="PTHR43257:SF2">
    <property type="entry name" value="PYRUVATE DEHYDROGENASE E1 COMPONENT SUBUNIT BETA"/>
    <property type="match status" value="1"/>
</dbReference>
<dbReference type="Pfam" id="PF02779">
    <property type="entry name" value="Transket_pyr"/>
    <property type="match status" value="1"/>
</dbReference>
<protein>
    <submittedName>
        <fullName evidence="6">Pyruvate dehydrogenase</fullName>
    </submittedName>
</protein>
<comment type="caution">
    <text evidence="6">The sequence shown here is derived from an EMBL/GenBank/DDBJ whole genome shotgun (WGS) entry which is preliminary data.</text>
</comment>
<reference evidence="6" key="2">
    <citation type="journal article" date="2021" name="PeerJ">
        <title>Extensive microbial diversity within the chicken gut microbiome revealed by metagenomics and culture.</title>
        <authorList>
            <person name="Gilroy R."/>
            <person name="Ravi A."/>
            <person name="Getino M."/>
            <person name="Pursley I."/>
            <person name="Horton D.L."/>
            <person name="Alikhan N.F."/>
            <person name="Baker D."/>
            <person name="Gharbi K."/>
            <person name="Hall N."/>
            <person name="Watson M."/>
            <person name="Adriaenssens E.M."/>
            <person name="Foster-Nyarko E."/>
            <person name="Jarju S."/>
            <person name="Secka A."/>
            <person name="Antonio M."/>
            <person name="Oren A."/>
            <person name="Chaudhuri R.R."/>
            <person name="La Ragione R."/>
            <person name="Hildebrand F."/>
            <person name="Pallen M.J."/>
        </authorList>
    </citation>
    <scope>NUCLEOTIDE SEQUENCE</scope>
    <source>
        <strain evidence="6">7293</strain>
    </source>
</reference>
<evidence type="ECO:0000256" key="1">
    <source>
        <dbReference type="ARBA" id="ARBA00001964"/>
    </source>
</evidence>
<dbReference type="Proteomes" id="UP000823615">
    <property type="component" value="Unassembled WGS sequence"/>
</dbReference>
<evidence type="ECO:0000259" key="5">
    <source>
        <dbReference type="SMART" id="SM00861"/>
    </source>
</evidence>
<evidence type="ECO:0000256" key="2">
    <source>
        <dbReference type="ARBA" id="ARBA00003906"/>
    </source>
</evidence>
<dbReference type="InterPro" id="IPR001017">
    <property type="entry name" value="DH_E1"/>
</dbReference>
<dbReference type="FunFam" id="3.40.50.970:FF:000001">
    <property type="entry name" value="Pyruvate dehydrogenase E1 beta subunit"/>
    <property type="match status" value="1"/>
</dbReference>
<dbReference type="CDD" id="cd07036">
    <property type="entry name" value="TPP_PYR_E1-PDHc-beta_like"/>
    <property type="match status" value="1"/>
</dbReference>
<evidence type="ECO:0000256" key="3">
    <source>
        <dbReference type="ARBA" id="ARBA00023002"/>
    </source>
</evidence>
<reference evidence="6" key="1">
    <citation type="submission" date="2020-10" db="EMBL/GenBank/DDBJ databases">
        <authorList>
            <person name="Gilroy R."/>
        </authorList>
    </citation>
    <scope>NUCLEOTIDE SEQUENCE</scope>
    <source>
        <strain evidence="6">7293</strain>
    </source>
</reference>
<dbReference type="EMBL" id="JADIMT010000100">
    <property type="protein sequence ID" value="MBO8437097.1"/>
    <property type="molecule type" value="Genomic_DNA"/>
</dbReference>
<accession>A0A9D9E1N9</accession>
<dbReference type="Gene3D" id="3.40.50.920">
    <property type="match status" value="1"/>
</dbReference>
<keyword evidence="6" id="KW-0670">Pyruvate</keyword>
<feature type="domain" description="Transketolase-like pyrimidine-binding" evidence="5">
    <location>
        <begin position="331"/>
        <end position="505"/>
    </location>
</feature>
<dbReference type="SMART" id="SM00861">
    <property type="entry name" value="Transket_pyr"/>
    <property type="match status" value="1"/>
</dbReference>
<evidence type="ECO:0000256" key="4">
    <source>
        <dbReference type="ARBA" id="ARBA00023052"/>
    </source>
</evidence>
<dbReference type="Gene3D" id="3.40.50.970">
    <property type="match status" value="2"/>
</dbReference>
<comment type="function">
    <text evidence="2">E1 component of the 2-oxoglutarate dehydrogenase (OGDH) complex which catalyzes the decarboxylation of 2-oxoglutarate, the first step in the conversion of 2-oxoglutarate to succinyl-CoA and CO(2).</text>
</comment>
<proteinExistence type="predicted"/>
<comment type="cofactor">
    <cofactor evidence="1">
        <name>thiamine diphosphate</name>
        <dbReference type="ChEBI" id="CHEBI:58937"/>
    </cofactor>
</comment>
<gene>
    <name evidence="6" type="ORF">IAA97_08980</name>
</gene>
<dbReference type="AlphaFoldDB" id="A0A9D9E1N9"/>
<name>A0A9D9E1N9_9SPIO</name>
<dbReference type="InterPro" id="IPR009014">
    <property type="entry name" value="Transketo_C/PFOR_II"/>
</dbReference>
<dbReference type="InterPro" id="IPR029061">
    <property type="entry name" value="THDP-binding"/>
</dbReference>
<dbReference type="Pfam" id="PF00676">
    <property type="entry name" value="E1_dh"/>
    <property type="match status" value="1"/>
</dbReference>
<dbReference type="SUPFAM" id="SSF52922">
    <property type="entry name" value="TK C-terminal domain-like"/>
    <property type="match status" value="1"/>
</dbReference>